<keyword evidence="2" id="KW-0449">Lipoprotein</keyword>
<keyword evidence="1" id="KW-0732">Signal</keyword>
<protein>
    <submittedName>
        <fullName evidence="2">Lipoprotein</fullName>
    </submittedName>
</protein>
<evidence type="ECO:0000256" key="1">
    <source>
        <dbReference type="SAM" id="SignalP"/>
    </source>
</evidence>
<dbReference type="PROSITE" id="PS51257">
    <property type="entry name" value="PROKAR_LIPOPROTEIN"/>
    <property type="match status" value="1"/>
</dbReference>
<dbReference type="AlphaFoldDB" id="C5BNR4"/>
<dbReference type="SUPFAM" id="SSF49464">
    <property type="entry name" value="Carboxypeptidase regulatory domain-like"/>
    <property type="match status" value="2"/>
</dbReference>
<accession>C5BNR4</accession>
<feature type="chain" id="PRO_5002946529" evidence="1">
    <location>
        <begin position="23"/>
        <end position="611"/>
    </location>
</feature>
<dbReference type="InterPro" id="IPR008969">
    <property type="entry name" value="CarboxyPept-like_regulatory"/>
</dbReference>
<reference evidence="2 3" key="1">
    <citation type="journal article" date="2009" name="PLoS ONE">
        <title>The complete genome of Teredinibacter turnerae T7901: an intracellular endosymbiont of marine wood-boring bivalves (shipworms).</title>
        <authorList>
            <person name="Yang J.C."/>
            <person name="Madupu R."/>
            <person name="Durkin A.S."/>
            <person name="Ekborg N.A."/>
            <person name="Pedamallu C.S."/>
            <person name="Hostetler J.B."/>
            <person name="Radune D."/>
            <person name="Toms B.S."/>
            <person name="Henrissat B."/>
            <person name="Coutinho P.M."/>
            <person name="Schwarz S."/>
            <person name="Field L."/>
            <person name="Trindade-Silva A.E."/>
            <person name="Soares C.A.G."/>
            <person name="Elshahawi S."/>
            <person name="Hanora A."/>
            <person name="Schmidt E.W."/>
            <person name="Haygood M.G."/>
            <person name="Posfai J."/>
            <person name="Benner J."/>
            <person name="Madinger C."/>
            <person name="Nove J."/>
            <person name="Anton B."/>
            <person name="Chaudhary K."/>
            <person name="Foster J."/>
            <person name="Holman A."/>
            <person name="Kumar S."/>
            <person name="Lessard P.A."/>
            <person name="Luyten Y.A."/>
            <person name="Slatko B."/>
            <person name="Wood N."/>
            <person name="Wu B."/>
            <person name="Teplitski M."/>
            <person name="Mougous J.D."/>
            <person name="Ward N."/>
            <person name="Eisen J.A."/>
            <person name="Badger J.H."/>
            <person name="Distel D.L."/>
        </authorList>
    </citation>
    <scope>NUCLEOTIDE SEQUENCE [LARGE SCALE GENOMIC DNA]</scope>
    <source>
        <strain evidence="3">ATCC 39867 / T7901</strain>
    </source>
</reference>
<gene>
    <name evidence="2" type="ordered locus">TERTU_0639</name>
</gene>
<dbReference type="HOGENOM" id="CLU_446829_0_0_6"/>
<dbReference type="OrthoDB" id="5624957at2"/>
<keyword evidence="3" id="KW-1185">Reference proteome</keyword>
<dbReference type="eggNOG" id="COG4676">
    <property type="taxonomic scope" value="Bacteria"/>
</dbReference>
<dbReference type="STRING" id="377629.TERTU_0639"/>
<feature type="signal peptide" evidence="1">
    <location>
        <begin position="1"/>
        <end position="22"/>
    </location>
</feature>
<sequence>MFISKLGMLRSVAFGGFFALLAACGGSSDIGTSSGDGSSTSSSGAPGGTPTSQQVVVLMRGLRGELQLSAGGQTFSINTNGYVPLRNLPLGELTGAIGAFPDQQQCLFTETQMLTSPLDSETVAVIECDDLLTLTGKILQPGTETPLPGAVVTVRGYTDSAEPVTLVSDTVGDDGIYLLDDILLIGFSRMTLTIEHPDYELFSLPISDSPSELYQDKNYTPTDPANSATFSPTEDQALTLGTVEIDLPSNSLRTKSGEIPTGMVTVRTSPLDASFAPELLPGAYLNSEDEALESFGAASVRFFLGDEELVFAENAAATIRFPIAVRAQGSAPASEQAYYFDRESGYWVAAGMAAISGTADYELTADRSTVWGVFSSYPTVNIKGCVRDMNGNPVKDTLIITQGQSYIGRLLDYTDKYGTYSVRARTNSTVFLYARSDVASQTFSVTTETADVIRSSCLVVDPNTTTITLTWGENPADIDSHLYGPNGSGGNFHIYYAAKQTTVNNTTVYLDVDDVTSYGPEVITIPRFPSAGTYRFYTHLFSGSSNMFASPTRIALFTGRVEYVYFVTEAPGTTGTRCWHVFDIEVDDALTPTVVEQSKYVSDTFCSGNAN</sequence>
<dbReference type="KEGG" id="ttu:TERTU_0639"/>
<proteinExistence type="predicted"/>
<dbReference type="EMBL" id="CP001614">
    <property type="protein sequence ID" value="ACR13332.1"/>
    <property type="molecule type" value="Genomic_DNA"/>
</dbReference>
<evidence type="ECO:0000313" key="2">
    <source>
        <dbReference type="EMBL" id="ACR13332.1"/>
    </source>
</evidence>
<organism evidence="2 3">
    <name type="scientific">Teredinibacter turnerae (strain ATCC 39867 / T7901)</name>
    <dbReference type="NCBI Taxonomy" id="377629"/>
    <lineage>
        <taxon>Bacteria</taxon>
        <taxon>Pseudomonadati</taxon>
        <taxon>Pseudomonadota</taxon>
        <taxon>Gammaproteobacteria</taxon>
        <taxon>Cellvibrionales</taxon>
        <taxon>Cellvibrionaceae</taxon>
        <taxon>Teredinibacter</taxon>
    </lineage>
</organism>
<evidence type="ECO:0000313" key="3">
    <source>
        <dbReference type="Proteomes" id="UP000009080"/>
    </source>
</evidence>
<name>C5BNR4_TERTT</name>
<dbReference type="Proteomes" id="UP000009080">
    <property type="component" value="Chromosome"/>
</dbReference>
<dbReference type="RefSeq" id="WP_015819445.1">
    <property type="nucleotide sequence ID" value="NC_012997.1"/>
</dbReference>